<dbReference type="KEGG" id="gur:Gura_2289"/>
<sequence length="320" mass="34844">MPLKFYCYLILILLVMTVAAPTHAARKLVAAVLTSDLPRYREAHKAFIRTLAQKGYDQSNIEIITQTPNPDPISWANTIRKFNAIGADIIITYGAPVTLAAMRESDSIPIVFVDVYGPVETGITRSMTVPGGNFTGVSSKVPMVTLIKAAQEVKPIRTLGVLYNSREIGSVVQLKELKRIGAQMGFAVVEMNVSSTTMLDNALSSLLSSRVDWLYLSESTPVSRSFEKIIRRTNESKIPVISHVPDASDKGALVALEINSLEQGQIAGDYAAKILAGKKPAHMAISTPKKIDLIVNLKVAKLLDLHVPIQVLNVATRVLK</sequence>
<dbReference type="Proteomes" id="UP000006695">
    <property type="component" value="Chromosome"/>
</dbReference>
<dbReference type="OrthoDB" id="5431021at2"/>
<protein>
    <recommendedName>
        <fullName evidence="4">ABC transporter substrate-binding protein</fullName>
    </recommendedName>
</protein>
<dbReference type="SUPFAM" id="SSF53822">
    <property type="entry name" value="Periplasmic binding protein-like I"/>
    <property type="match status" value="1"/>
</dbReference>
<evidence type="ECO:0000256" key="1">
    <source>
        <dbReference type="SAM" id="SignalP"/>
    </source>
</evidence>
<dbReference type="PANTHER" id="PTHR35271:SF1">
    <property type="entry name" value="ABC TRANSPORTER, SUBSTRATE-BINDING LIPOPROTEIN"/>
    <property type="match status" value="1"/>
</dbReference>
<dbReference type="STRING" id="351605.Gura_2289"/>
<dbReference type="InterPro" id="IPR028082">
    <property type="entry name" value="Peripla_BP_I"/>
</dbReference>
<dbReference type="AlphaFoldDB" id="A5G3V1"/>
<evidence type="ECO:0008006" key="4">
    <source>
        <dbReference type="Google" id="ProtNLM"/>
    </source>
</evidence>
<feature type="signal peptide" evidence="1">
    <location>
        <begin position="1"/>
        <end position="24"/>
    </location>
</feature>
<dbReference type="InterPro" id="IPR007487">
    <property type="entry name" value="ABC_transpt-TYRBP-like"/>
</dbReference>
<feature type="chain" id="PRO_5002683283" description="ABC transporter substrate-binding protein" evidence="1">
    <location>
        <begin position="25"/>
        <end position="320"/>
    </location>
</feature>
<dbReference type="Gene3D" id="3.40.50.2300">
    <property type="match status" value="2"/>
</dbReference>
<name>A5G3V1_GEOUR</name>
<dbReference type="Pfam" id="PF04392">
    <property type="entry name" value="ABC_sub_bind"/>
    <property type="match status" value="1"/>
</dbReference>
<evidence type="ECO:0000313" key="3">
    <source>
        <dbReference type="Proteomes" id="UP000006695"/>
    </source>
</evidence>
<keyword evidence="3" id="KW-1185">Reference proteome</keyword>
<dbReference type="HOGENOM" id="CLU_058196_2_0_7"/>
<dbReference type="CDD" id="cd06325">
    <property type="entry name" value="PBP1_ABC_unchar_transporter"/>
    <property type="match status" value="1"/>
</dbReference>
<dbReference type="RefSeq" id="WP_011939163.1">
    <property type="nucleotide sequence ID" value="NC_009483.1"/>
</dbReference>
<proteinExistence type="predicted"/>
<dbReference type="PANTHER" id="PTHR35271">
    <property type="entry name" value="ABC TRANSPORTER, SUBSTRATE-BINDING LIPOPROTEIN-RELATED"/>
    <property type="match status" value="1"/>
</dbReference>
<gene>
    <name evidence="2" type="ordered locus">Gura_2289</name>
</gene>
<keyword evidence="1" id="KW-0732">Signal</keyword>
<reference evidence="2 3" key="1">
    <citation type="submission" date="2007-05" db="EMBL/GenBank/DDBJ databases">
        <title>Complete sequence of Geobacter uraniireducens Rf4.</title>
        <authorList>
            <consortium name="US DOE Joint Genome Institute"/>
            <person name="Copeland A."/>
            <person name="Lucas S."/>
            <person name="Lapidus A."/>
            <person name="Barry K."/>
            <person name="Detter J.C."/>
            <person name="Glavina del Rio T."/>
            <person name="Hammon N."/>
            <person name="Israni S."/>
            <person name="Dalin E."/>
            <person name="Tice H."/>
            <person name="Pitluck S."/>
            <person name="Chertkov O."/>
            <person name="Brettin T."/>
            <person name="Bruce D."/>
            <person name="Han C."/>
            <person name="Schmutz J."/>
            <person name="Larimer F."/>
            <person name="Land M."/>
            <person name="Hauser L."/>
            <person name="Kyrpides N."/>
            <person name="Mikhailova N."/>
            <person name="Shelobolina E."/>
            <person name="Aklujkar M."/>
            <person name="Lovley D."/>
            <person name="Richardson P."/>
        </authorList>
    </citation>
    <scope>NUCLEOTIDE SEQUENCE [LARGE SCALE GENOMIC DNA]</scope>
    <source>
        <strain evidence="2 3">Rf4</strain>
    </source>
</reference>
<accession>A5G3V1</accession>
<evidence type="ECO:0000313" key="2">
    <source>
        <dbReference type="EMBL" id="ABQ26469.1"/>
    </source>
</evidence>
<organism evidence="2 3">
    <name type="scientific">Geotalea uraniireducens (strain Rf4)</name>
    <name type="common">Geobacter uraniireducens</name>
    <dbReference type="NCBI Taxonomy" id="351605"/>
    <lineage>
        <taxon>Bacteria</taxon>
        <taxon>Pseudomonadati</taxon>
        <taxon>Thermodesulfobacteriota</taxon>
        <taxon>Desulfuromonadia</taxon>
        <taxon>Geobacterales</taxon>
        <taxon>Geobacteraceae</taxon>
        <taxon>Geotalea</taxon>
    </lineage>
</organism>
<dbReference type="EMBL" id="CP000698">
    <property type="protein sequence ID" value="ABQ26469.1"/>
    <property type="molecule type" value="Genomic_DNA"/>
</dbReference>